<keyword evidence="3" id="KW-1185">Reference proteome</keyword>
<comment type="caution">
    <text evidence="2">The sequence shown here is derived from an EMBL/GenBank/DDBJ whole genome shotgun (WGS) entry which is preliminary data.</text>
</comment>
<sequence>MSVWIFRSEVFSSVAFVSMVPLSSSLGSPLAKMERKLIEGWLTCIQNDIFRGIGWNWAWMSRHREQRKRLRHYKSRRASSSTQIPQYPRHGGSIL</sequence>
<evidence type="ECO:0000313" key="3">
    <source>
        <dbReference type="Proteomes" id="UP000193642"/>
    </source>
</evidence>
<dbReference type="AlphaFoldDB" id="A0A1Y2B1P0"/>
<dbReference type="EMBL" id="MCGO01000093">
    <property type="protein sequence ID" value="ORY28656.1"/>
    <property type="molecule type" value="Genomic_DNA"/>
</dbReference>
<evidence type="ECO:0000313" key="2">
    <source>
        <dbReference type="EMBL" id="ORY28656.1"/>
    </source>
</evidence>
<protein>
    <submittedName>
        <fullName evidence="2">Uncharacterized protein</fullName>
    </submittedName>
</protein>
<dbReference type="Proteomes" id="UP000193642">
    <property type="component" value="Unassembled WGS sequence"/>
</dbReference>
<proteinExistence type="predicted"/>
<name>A0A1Y2B1P0_9FUNG</name>
<evidence type="ECO:0000256" key="1">
    <source>
        <dbReference type="SAM" id="MobiDB-lite"/>
    </source>
</evidence>
<organism evidence="2 3">
    <name type="scientific">Rhizoclosmatium globosum</name>
    <dbReference type="NCBI Taxonomy" id="329046"/>
    <lineage>
        <taxon>Eukaryota</taxon>
        <taxon>Fungi</taxon>
        <taxon>Fungi incertae sedis</taxon>
        <taxon>Chytridiomycota</taxon>
        <taxon>Chytridiomycota incertae sedis</taxon>
        <taxon>Chytridiomycetes</taxon>
        <taxon>Chytridiales</taxon>
        <taxon>Chytriomycetaceae</taxon>
        <taxon>Rhizoclosmatium</taxon>
    </lineage>
</organism>
<reference evidence="2 3" key="1">
    <citation type="submission" date="2016-07" db="EMBL/GenBank/DDBJ databases">
        <title>Pervasive Adenine N6-methylation of Active Genes in Fungi.</title>
        <authorList>
            <consortium name="DOE Joint Genome Institute"/>
            <person name="Mondo S.J."/>
            <person name="Dannebaum R.O."/>
            <person name="Kuo R.C."/>
            <person name="Labutti K."/>
            <person name="Haridas S."/>
            <person name="Kuo A."/>
            <person name="Salamov A."/>
            <person name="Ahrendt S.R."/>
            <person name="Lipzen A."/>
            <person name="Sullivan W."/>
            <person name="Andreopoulos W.B."/>
            <person name="Clum A."/>
            <person name="Lindquist E."/>
            <person name="Daum C."/>
            <person name="Ramamoorthy G.K."/>
            <person name="Gryganskyi A."/>
            <person name="Culley D."/>
            <person name="Magnuson J.K."/>
            <person name="James T.Y."/>
            <person name="O'Malley M.A."/>
            <person name="Stajich J.E."/>
            <person name="Spatafora J.W."/>
            <person name="Visel A."/>
            <person name="Grigoriev I.V."/>
        </authorList>
    </citation>
    <scope>NUCLEOTIDE SEQUENCE [LARGE SCALE GENOMIC DNA]</scope>
    <source>
        <strain evidence="2 3">JEL800</strain>
    </source>
</reference>
<gene>
    <name evidence="2" type="ORF">BCR33DRAFT_593381</name>
</gene>
<feature type="region of interest" description="Disordered" evidence="1">
    <location>
        <begin position="71"/>
        <end position="95"/>
    </location>
</feature>
<accession>A0A1Y2B1P0</accession>